<dbReference type="AlphaFoldDB" id="A0A7J9AG03"/>
<protein>
    <submittedName>
        <fullName evidence="2">Uncharacterized protein</fullName>
    </submittedName>
</protein>
<sequence length="136" mass="15206">MVEKLLGERVHDLLPGFVSEALVKSLGNVIRSFIDYDFSGHNELNYRELLGLREHNVVREWSEEITYPKLLKFKSVIGCSKSHVGYEGIGCEGLLEGEQENLDGSQVGEESSGVNKENEAMKIGEVKKKPRDALIT</sequence>
<dbReference type="EMBL" id="JABEZV010000010">
    <property type="protein sequence ID" value="MBA0722998.1"/>
    <property type="molecule type" value="Genomic_DNA"/>
</dbReference>
<accession>A0A7J9AG03</accession>
<proteinExistence type="predicted"/>
<evidence type="ECO:0000313" key="2">
    <source>
        <dbReference type="EMBL" id="MBA0722998.1"/>
    </source>
</evidence>
<keyword evidence="3" id="KW-1185">Reference proteome</keyword>
<organism evidence="2 3">
    <name type="scientific">Gossypium laxum</name>
    <dbReference type="NCBI Taxonomy" id="34288"/>
    <lineage>
        <taxon>Eukaryota</taxon>
        <taxon>Viridiplantae</taxon>
        <taxon>Streptophyta</taxon>
        <taxon>Embryophyta</taxon>
        <taxon>Tracheophyta</taxon>
        <taxon>Spermatophyta</taxon>
        <taxon>Magnoliopsida</taxon>
        <taxon>eudicotyledons</taxon>
        <taxon>Gunneridae</taxon>
        <taxon>Pentapetalae</taxon>
        <taxon>rosids</taxon>
        <taxon>malvids</taxon>
        <taxon>Malvales</taxon>
        <taxon>Malvaceae</taxon>
        <taxon>Malvoideae</taxon>
        <taxon>Gossypium</taxon>
    </lineage>
</organism>
<evidence type="ECO:0000313" key="3">
    <source>
        <dbReference type="Proteomes" id="UP000593574"/>
    </source>
</evidence>
<name>A0A7J9AG03_9ROSI</name>
<feature type="region of interest" description="Disordered" evidence="1">
    <location>
        <begin position="100"/>
        <end position="122"/>
    </location>
</feature>
<gene>
    <name evidence="2" type="ORF">Golax_003619</name>
</gene>
<evidence type="ECO:0000256" key="1">
    <source>
        <dbReference type="SAM" id="MobiDB-lite"/>
    </source>
</evidence>
<comment type="caution">
    <text evidence="2">The sequence shown here is derived from an EMBL/GenBank/DDBJ whole genome shotgun (WGS) entry which is preliminary data.</text>
</comment>
<reference evidence="2 3" key="1">
    <citation type="journal article" date="2019" name="Genome Biol. Evol.">
        <title>Insights into the evolution of the New World diploid cottons (Gossypium, subgenus Houzingenia) based on genome sequencing.</title>
        <authorList>
            <person name="Grover C.E."/>
            <person name="Arick M.A. 2nd"/>
            <person name="Thrash A."/>
            <person name="Conover J.L."/>
            <person name="Sanders W.S."/>
            <person name="Peterson D.G."/>
            <person name="Frelichowski J.E."/>
            <person name="Scheffler J.A."/>
            <person name="Scheffler B.E."/>
            <person name="Wendel J.F."/>
        </authorList>
    </citation>
    <scope>NUCLEOTIDE SEQUENCE [LARGE SCALE GENOMIC DNA]</scope>
    <source>
        <strain evidence="2">4</strain>
        <tissue evidence="2">Leaf</tissue>
    </source>
</reference>
<dbReference type="Proteomes" id="UP000593574">
    <property type="component" value="Unassembled WGS sequence"/>
</dbReference>